<evidence type="ECO:0000256" key="1">
    <source>
        <dbReference type="SAM" id="Coils"/>
    </source>
</evidence>
<reference evidence="4 5" key="1">
    <citation type="journal article" date="2015" name="Genome Biol.">
        <title>Comparative genomics of Steinernema reveals deeply conserved gene regulatory networks.</title>
        <authorList>
            <person name="Dillman A.R."/>
            <person name="Macchietto M."/>
            <person name="Porter C.F."/>
            <person name="Rogers A."/>
            <person name="Williams B."/>
            <person name="Antoshechkin I."/>
            <person name="Lee M.M."/>
            <person name="Goodwin Z."/>
            <person name="Lu X."/>
            <person name="Lewis E.E."/>
            <person name="Goodrich-Blair H."/>
            <person name="Stock S.P."/>
            <person name="Adams B.J."/>
            <person name="Sternberg P.W."/>
            <person name="Mortazavi A."/>
        </authorList>
    </citation>
    <scope>NUCLEOTIDE SEQUENCE [LARGE SCALE GENOMIC DNA]</scope>
    <source>
        <strain evidence="4 5">ALL</strain>
    </source>
</reference>
<comment type="caution">
    <text evidence="4">The sequence shown here is derived from an EMBL/GenBank/DDBJ whole genome shotgun (WGS) entry which is preliminary data.</text>
</comment>
<dbReference type="Proteomes" id="UP000298663">
    <property type="component" value="Unassembled WGS sequence"/>
</dbReference>
<evidence type="ECO:0000313" key="5">
    <source>
        <dbReference type="Proteomes" id="UP000298663"/>
    </source>
</evidence>
<sequence>METMKKLEAYRLKKKQREEAEKREKEAEIKKKEEVNLPPKLSLLSYIWIDFCDLLPFRMWRSFCASNPRLCWISTFLVWAILQTFMAWIEFGAVFFIASLIVLLMLNLGTRSEGEASAYSVFNPNCERLLGQMTAEHFENALLKRNRPLAAPASS</sequence>
<keyword evidence="5" id="KW-1185">Reference proteome</keyword>
<feature type="domain" description="SAYSvFN" evidence="3">
    <location>
        <begin position="76"/>
        <end position="141"/>
    </location>
</feature>
<gene>
    <name evidence="4" type="ORF">L596_011317</name>
</gene>
<dbReference type="InterPro" id="IPR019387">
    <property type="entry name" value="SAYSvFN_dom"/>
</dbReference>
<keyword evidence="2" id="KW-0812">Transmembrane</keyword>
<dbReference type="InterPro" id="IPR039159">
    <property type="entry name" value="SAYSD1"/>
</dbReference>
<accession>A0A4U5NTH2</accession>
<keyword evidence="1" id="KW-0175">Coiled coil</keyword>
<organism evidence="4 5">
    <name type="scientific">Steinernema carpocapsae</name>
    <name type="common">Entomopathogenic nematode</name>
    <dbReference type="NCBI Taxonomy" id="34508"/>
    <lineage>
        <taxon>Eukaryota</taxon>
        <taxon>Metazoa</taxon>
        <taxon>Ecdysozoa</taxon>
        <taxon>Nematoda</taxon>
        <taxon>Chromadorea</taxon>
        <taxon>Rhabditida</taxon>
        <taxon>Tylenchina</taxon>
        <taxon>Panagrolaimomorpha</taxon>
        <taxon>Strongyloidoidea</taxon>
        <taxon>Steinernematidae</taxon>
        <taxon>Steinernema</taxon>
    </lineage>
</organism>
<name>A0A4U5NTH2_STECR</name>
<proteinExistence type="predicted"/>
<dbReference type="STRING" id="34508.A0A4U5NTH2"/>
<dbReference type="Pfam" id="PF10260">
    <property type="entry name" value="SAYSvFN"/>
    <property type="match status" value="1"/>
</dbReference>
<reference evidence="4 5" key="2">
    <citation type="journal article" date="2019" name="G3 (Bethesda)">
        <title>Hybrid Assembly of the Genome of the Entomopathogenic Nematode Steinernema carpocapsae Identifies the X-Chromosome.</title>
        <authorList>
            <person name="Serra L."/>
            <person name="Macchietto M."/>
            <person name="Macias-Munoz A."/>
            <person name="McGill C.J."/>
            <person name="Rodriguez I.M."/>
            <person name="Rodriguez B."/>
            <person name="Murad R."/>
            <person name="Mortazavi A."/>
        </authorList>
    </citation>
    <scope>NUCLEOTIDE SEQUENCE [LARGE SCALE GENOMIC DNA]</scope>
    <source>
        <strain evidence="4 5">ALL</strain>
    </source>
</reference>
<evidence type="ECO:0000256" key="2">
    <source>
        <dbReference type="SAM" id="Phobius"/>
    </source>
</evidence>
<feature type="transmembrane region" description="Helical" evidence="2">
    <location>
        <begin position="88"/>
        <end position="108"/>
    </location>
</feature>
<feature type="transmembrane region" description="Helical" evidence="2">
    <location>
        <begin position="63"/>
        <end position="82"/>
    </location>
</feature>
<dbReference type="EMBL" id="AZBU02000003">
    <property type="protein sequence ID" value="TKR86799.1"/>
    <property type="molecule type" value="Genomic_DNA"/>
</dbReference>
<keyword evidence="2" id="KW-0472">Membrane</keyword>
<dbReference type="PANTHER" id="PTHR13527:SF0">
    <property type="entry name" value="SAYSVFN DOMAIN-CONTAINING PROTEIN 1"/>
    <property type="match status" value="1"/>
</dbReference>
<dbReference type="AlphaFoldDB" id="A0A4U5NTH2"/>
<dbReference type="PANTHER" id="PTHR13527">
    <property type="entry name" value="SAYSVFN DOMAIN-CONTAINING PROTEIN 1"/>
    <property type="match status" value="1"/>
</dbReference>
<evidence type="ECO:0000259" key="3">
    <source>
        <dbReference type="Pfam" id="PF10260"/>
    </source>
</evidence>
<feature type="coiled-coil region" evidence="1">
    <location>
        <begin position="10"/>
        <end position="37"/>
    </location>
</feature>
<keyword evidence="2" id="KW-1133">Transmembrane helix</keyword>
<protein>
    <recommendedName>
        <fullName evidence="3">SAYSvFN domain-containing protein</fullName>
    </recommendedName>
</protein>
<dbReference type="OrthoDB" id="71310at2759"/>
<evidence type="ECO:0000313" key="4">
    <source>
        <dbReference type="EMBL" id="TKR86799.1"/>
    </source>
</evidence>